<feature type="compositionally biased region" description="Polar residues" evidence="1">
    <location>
        <begin position="22"/>
        <end position="44"/>
    </location>
</feature>
<dbReference type="EMBL" id="AMCI01004815">
    <property type="protein sequence ID" value="EJW97345.1"/>
    <property type="molecule type" value="Genomic_DNA"/>
</dbReference>
<accession>J9CBL5</accession>
<sequence length="44" mass="4775">MSANFPSGRPLSPVLKGFEGQSILNNRPKQNTQNGSPNRSYLAT</sequence>
<reference evidence="2" key="1">
    <citation type="journal article" date="2012" name="PLoS ONE">
        <title>Gene sets for utilization of primary and secondary nutrition supplies in the distal gut of endangered iberian lynx.</title>
        <authorList>
            <person name="Alcaide M."/>
            <person name="Messina E."/>
            <person name="Richter M."/>
            <person name="Bargiela R."/>
            <person name="Peplies J."/>
            <person name="Huws S.A."/>
            <person name="Newbold C.J."/>
            <person name="Golyshin P.N."/>
            <person name="Simon M.A."/>
            <person name="Lopez G."/>
            <person name="Yakimov M.M."/>
            <person name="Ferrer M."/>
        </authorList>
    </citation>
    <scope>NUCLEOTIDE SEQUENCE</scope>
</reference>
<gene>
    <name evidence="2" type="ORF">EVA_14548</name>
</gene>
<evidence type="ECO:0000313" key="2">
    <source>
        <dbReference type="EMBL" id="EJW97345.1"/>
    </source>
</evidence>
<feature type="region of interest" description="Disordered" evidence="1">
    <location>
        <begin position="1"/>
        <end position="44"/>
    </location>
</feature>
<protein>
    <submittedName>
        <fullName evidence="2">Uncharacterized protein</fullName>
    </submittedName>
</protein>
<organism evidence="2">
    <name type="scientific">gut metagenome</name>
    <dbReference type="NCBI Taxonomy" id="749906"/>
    <lineage>
        <taxon>unclassified sequences</taxon>
        <taxon>metagenomes</taxon>
        <taxon>organismal metagenomes</taxon>
    </lineage>
</organism>
<dbReference type="AlphaFoldDB" id="J9CBL5"/>
<comment type="caution">
    <text evidence="2">The sequence shown here is derived from an EMBL/GenBank/DDBJ whole genome shotgun (WGS) entry which is preliminary data.</text>
</comment>
<evidence type="ECO:0000256" key="1">
    <source>
        <dbReference type="SAM" id="MobiDB-lite"/>
    </source>
</evidence>
<proteinExistence type="predicted"/>
<name>J9CBL5_9ZZZZ</name>